<dbReference type="AlphaFoldDB" id="A0A023G318"/>
<sequence>MAHGQDLILFLLSLHILLWCAAASTRCPTAPTNEEKKHSCVGDLCGVYDCQDPCYCDSGAHWCKGYCKLPADSAQKE</sequence>
<keyword evidence="1" id="KW-0732">Signal</keyword>
<evidence type="ECO:0000256" key="1">
    <source>
        <dbReference type="SAM" id="SignalP"/>
    </source>
</evidence>
<feature type="signal peptide" evidence="1">
    <location>
        <begin position="1"/>
        <end position="23"/>
    </location>
</feature>
<protein>
    <submittedName>
        <fullName evidence="2">Putative secreted salivary protein</fullName>
    </submittedName>
</protein>
<feature type="chain" id="PRO_5001521588" evidence="1">
    <location>
        <begin position="24"/>
        <end position="77"/>
    </location>
</feature>
<name>A0A023G318_AMBTT</name>
<evidence type="ECO:0000313" key="2">
    <source>
        <dbReference type="EMBL" id="JAC27403.1"/>
    </source>
</evidence>
<accession>A0A023G318</accession>
<reference evidence="2" key="1">
    <citation type="submission" date="2014-03" db="EMBL/GenBank/DDBJ databases">
        <title>The sialotranscriptome of Amblyomma triste, Amblyomma parvum and Amblyomma cajennense ticks, uncovered by 454-based RNA-seq.</title>
        <authorList>
            <person name="Garcia G.R."/>
            <person name="Gardinassi L.G."/>
            <person name="Ribeiro J.M."/>
            <person name="Anatriello E."/>
            <person name="Ferreira B.R."/>
            <person name="Moreira H.N."/>
            <person name="Mafra C."/>
            <person name="Olegario M.M."/>
            <person name="Szabo P.J."/>
            <person name="Miranda-Santos I.K."/>
            <person name="Maruyama S.R."/>
        </authorList>
    </citation>
    <scope>NUCLEOTIDE SEQUENCE</scope>
    <source>
        <strain evidence="2">Mato Grasso do Sul</strain>
        <tissue evidence="2">Salivary glands</tissue>
    </source>
</reference>
<dbReference type="EMBL" id="GBBM01008015">
    <property type="protein sequence ID" value="JAC27403.1"/>
    <property type="molecule type" value="mRNA"/>
</dbReference>
<organism evidence="2">
    <name type="scientific">Amblyomma triste</name>
    <name type="common">Neotropical tick</name>
    <dbReference type="NCBI Taxonomy" id="251400"/>
    <lineage>
        <taxon>Eukaryota</taxon>
        <taxon>Metazoa</taxon>
        <taxon>Ecdysozoa</taxon>
        <taxon>Arthropoda</taxon>
        <taxon>Chelicerata</taxon>
        <taxon>Arachnida</taxon>
        <taxon>Acari</taxon>
        <taxon>Parasitiformes</taxon>
        <taxon>Ixodida</taxon>
        <taxon>Ixodoidea</taxon>
        <taxon>Ixodidae</taxon>
        <taxon>Amblyomminae</taxon>
        <taxon>Amblyomma</taxon>
    </lineage>
</organism>
<proteinExistence type="evidence at transcript level"/>